<dbReference type="Gene3D" id="1.20.1270.180">
    <property type="match status" value="1"/>
</dbReference>
<evidence type="ECO:0000259" key="2">
    <source>
        <dbReference type="Pfam" id="PF07007"/>
    </source>
</evidence>
<feature type="signal peptide" evidence="1">
    <location>
        <begin position="1"/>
        <end position="21"/>
    </location>
</feature>
<feature type="domain" description="Lysozyme inhibitor LprI-like N-terminal" evidence="2">
    <location>
        <begin position="25"/>
        <end position="116"/>
    </location>
</feature>
<dbReference type="InterPro" id="IPR009739">
    <property type="entry name" value="LprI-like_N"/>
</dbReference>
<evidence type="ECO:0000313" key="4">
    <source>
        <dbReference type="Proteomes" id="UP000215455"/>
    </source>
</evidence>
<keyword evidence="4" id="KW-1185">Reference proteome</keyword>
<sequence>MRLLALTFCVFIVFWGSPTFAEGDCKKNSFITKDILQCVNIAYKKIDKKLNEQYSAMVAEPKFLHRNLLLDGERAWIRYRDVHCENIYDAILPGEEAGIERIACLASLTSSRLVELLYLDTGISGDGFYSSLSIMSRVSSMTREEIFSHIENLEKTLEETDYYKKNCELTDAIHAEDEKTCRIRMKFQAMKV</sequence>
<organism evidence="3 4">
    <name type="scientific">Pseudomonas umsongensis</name>
    <dbReference type="NCBI Taxonomy" id="198618"/>
    <lineage>
        <taxon>Bacteria</taxon>
        <taxon>Pseudomonadati</taxon>
        <taxon>Pseudomonadota</taxon>
        <taxon>Gammaproteobacteria</taxon>
        <taxon>Pseudomonadales</taxon>
        <taxon>Pseudomonadaceae</taxon>
        <taxon>Pseudomonas</taxon>
    </lineage>
</organism>
<dbReference type="EMBL" id="NIWU01000001">
    <property type="protein sequence ID" value="OXR36105.1"/>
    <property type="molecule type" value="Genomic_DNA"/>
</dbReference>
<protein>
    <recommendedName>
        <fullName evidence="2">Lysozyme inhibitor LprI-like N-terminal domain-containing protein</fullName>
    </recommendedName>
</protein>
<evidence type="ECO:0000256" key="1">
    <source>
        <dbReference type="SAM" id="SignalP"/>
    </source>
</evidence>
<dbReference type="Proteomes" id="UP000215455">
    <property type="component" value="Unassembled WGS sequence"/>
</dbReference>
<dbReference type="RefSeq" id="WP_083349428.1">
    <property type="nucleotide sequence ID" value="NZ_LT629767.1"/>
</dbReference>
<feature type="chain" id="PRO_5047426587" description="Lysozyme inhibitor LprI-like N-terminal domain-containing protein" evidence="1">
    <location>
        <begin position="22"/>
        <end position="192"/>
    </location>
</feature>
<comment type="caution">
    <text evidence="3">The sequence shown here is derived from an EMBL/GenBank/DDBJ whole genome shotgun (WGS) entry which is preliminary data.</text>
</comment>
<evidence type="ECO:0000313" key="3">
    <source>
        <dbReference type="EMBL" id="OXR36105.1"/>
    </source>
</evidence>
<proteinExistence type="predicted"/>
<keyword evidence="1" id="KW-0732">Signal</keyword>
<reference evidence="3 4" key="1">
    <citation type="submission" date="2017-06" db="EMBL/GenBank/DDBJ databases">
        <authorList>
            <person name="Furmanczyk E.M."/>
        </authorList>
    </citation>
    <scope>NUCLEOTIDE SEQUENCE [LARGE SCALE GENOMIC DNA]</scope>
    <source>
        <strain evidence="3 4">DSM 16611</strain>
    </source>
</reference>
<name>A0ABX4E327_9PSED</name>
<accession>A0ABX4E327</accession>
<dbReference type="Pfam" id="PF07007">
    <property type="entry name" value="LprI"/>
    <property type="match status" value="1"/>
</dbReference>
<gene>
    <name evidence="3" type="ORF">PSUM_09690</name>
</gene>